<evidence type="ECO:0000256" key="3">
    <source>
        <dbReference type="ARBA" id="ARBA00022797"/>
    </source>
</evidence>
<gene>
    <name evidence="8" type="primary">dmpG</name>
    <name evidence="8" type="ORF">D7S89_11100</name>
</gene>
<dbReference type="InterPro" id="IPR017629">
    <property type="entry name" value="4OH_2_O-val_aldolase"/>
</dbReference>
<dbReference type="InterPro" id="IPR012425">
    <property type="entry name" value="DmpG_comm"/>
</dbReference>
<dbReference type="EMBL" id="RBZV01000003">
    <property type="protein sequence ID" value="RKP49310.1"/>
    <property type="molecule type" value="Genomic_DNA"/>
</dbReference>
<dbReference type="RefSeq" id="WP_121277698.1">
    <property type="nucleotide sequence ID" value="NZ_RBZV01000003.1"/>
</dbReference>
<dbReference type="InterPro" id="IPR050073">
    <property type="entry name" value="2-IPM_HCS-like"/>
</dbReference>
<dbReference type="InterPro" id="IPR000891">
    <property type="entry name" value="PYR_CT"/>
</dbReference>
<accession>A0A494XF85</accession>
<dbReference type="GO" id="GO:0003852">
    <property type="term" value="F:2-isopropylmalate synthase activity"/>
    <property type="evidence" value="ECO:0007669"/>
    <property type="project" value="TreeGrafter"/>
</dbReference>
<dbReference type="InterPro" id="IPR013785">
    <property type="entry name" value="Aldolase_TIM"/>
</dbReference>
<dbReference type="PANTHER" id="PTHR10277:SF9">
    <property type="entry name" value="2-ISOPROPYLMALATE SYNTHASE 1, CHLOROPLASTIC-RELATED"/>
    <property type="match status" value="1"/>
</dbReference>
<evidence type="ECO:0000259" key="7">
    <source>
        <dbReference type="PROSITE" id="PS50991"/>
    </source>
</evidence>
<dbReference type="CDD" id="cd07943">
    <property type="entry name" value="DRE_TIM_HOA"/>
    <property type="match status" value="1"/>
</dbReference>
<evidence type="ECO:0000256" key="5">
    <source>
        <dbReference type="ARBA" id="ARBA00023239"/>
    </source>
</evidence>
<dbReference type="Pfam" id="PF07836">
    <property type="entry name" value="DmpG_comm"/>
    <property type="match status" value="1"/>
</dbReference>
<dbReference type="Proteomes" id="UP000280434">
    <property type="component" value="Unassembled WGS sequence"/>
</dbReference>
<evidence type="ECO:0000256" key="2">
    <source>
        <dbReference type="ARBA" id="ARBA00022723"/>
    </source>
</evidence>
<protein>
    <recommendedName>
        <fullName evidence="6">4-hydroxy-2-oxovalerate aldolase</fullName>
        <ecNumber evidence="6">4.1.3.39</ecNumber>
    </recommendedName>
</protein>
<dbReference type="SUPFAM" id="SSF51569">
    <property type="entry name" value="Aldolase"/>
    <property type="match status" value="1"/>
</dbReference>
<dbReference type="PANTHER" id="PTHR10277">
    <property type="entry name" value="HOMOCITRATE SYNTHASE-RELATED"/>
    <property type="match status" value="1"/>
</dbReference>
<feature type="domain" description="Pyruvate carboxyltransferase" evidence="7">
    <location>
        <begin position="26"/>
        <end position="276"/>
    </location>
</feature>
<comment type="similarity">
    <text evidence="1">Belongs to the 4-hydroxy-2-oxovalerate aldolase family.</text>
</comment>
<dbReference type="NCBIfam" id="TIGR03217">
    <property type="entry name" value="4OH_2_O_val_ald"/>
    <property type="match status" value="1"/>
</dbReference>
<dbReference type="Gene3D" id="1.10.8.60">
    <property type="match status" value="1"/>
</dbReference>
<evidence type="ECO:0000256" key="6">
    <source>
        <dbReference type="NCBIfam" id="TIGR03217"/>
    </source>
</evidence>
<keyword evidence="4" id="KW-0464">Manganese</keyword>
<evidence type="ECO:0000256" key="1">
    <source>
        <dbReference type="ARBA" id="ARBA00008944"/>
    </source>
</evidence>
<evidence type="ECO:0000313" key="9">
    <source>
        <dbReference type="Proteomes" id="UP000280434"/>
    </source>
</evidence>
<dbReference type="InterPro" id="IPR035685">
    <property type="entry name" value="DRE_TIM_HOA"/>
</dbReference>
<dbReference type="PROSITE" id="PS50991">
    <property type="entry name" value="PYR_CT"/>
    <property type="match status" value="1"/>
</dbReference>
<dbReference type="GO" id="GO:0008701">
    <property type="term" value="F:4-hydroxy-2-oxovalerate aldolase activity"/>
    <property type="evidence" value="ECO:0007669"/>
    <property type="project" value="UniProtKB-UniRule"/>
</dbReference>
<evidence type="ECO:0000256" key="4">
    <source>
        <dbReference type="ARBA" id="ARBA00023211"/>
    </source>
</evidence>
<proteinExistence type="inferred from homology"/>
<sequence>MSGSKQRNDFVEDGVREKTETKSVQLEIYDPTLRDGSHAVKHCLSLRDIATYCAAIDKCGLSAVEVGHGNGLGASSLQLGFAAHSDAQMLECARENLSITKLGVHAIPGFAKIGDLKLAIDIGVDVVRVASHCTEADTTERYIEYARNRGAVVHGVLMMSHMASALKLLEQATLQQEYGAHAIVLMDSAGAYVEADVQEKIGLLASELSIPVGFHAHNNLGLAVANSLAAVRCGAKLIDGTLNGFGAGAGNTSLQVLVAALSRVGHETDVDMFALLKASDRIVRDVELSPPVIKQANILSGLFGVFSGFEKPVARASLQFGVDEGSIYRELERRKVVAGQEDLIVEVAQELSKTEHRAVRLRATEPAKEATS</sequence>
<keyword evidence="2" id="KW-0479">Metal-binding</keyword>
<dbReference type="NCBIfam" id="NF006049">
    <property type="entry name" value="PRK08195.1"/>
    <property type="match status" value="1"/>
</dbReference>
<dbReference type="EC" id="4.1.3.39" evidence="6"/>
<organism evidence="8 9">
    <name type="scientific">Trinickia fusca</name>
    <dbReference type="NCBI Taxonomy" id="2419777"/>
    <lineage>
        <taxon>Bacteria</taxon>
        <taxon>Pseudomonadati</taxon>
        <taxon>Pseudomonadota</taxon>
        <taxon>Betaproteobacteria</taxon>
        <taxon>Burkholderiales</taxon>
        <taxon>Burkholderiaceae</taxon>
        <taxon>Trinickia</taxon>
    </lineage>
</organism>
<dbReference type="SUPFAM" id="SSF89000">
    <property type="entry name" value="post-HMGL domain-like"/>
    <property type="match status" value="1"/>
</dbReference>
<name>A0A494XF85_9BURK</name>
<reference evidence="8 9" key="1">
    <citation type="submission" date="2018-10" db="EMBL/GenBank/DDBJ databases">
        <title>Paraburkholderia sp. 7MK8-2, isolated from soil.</title>
        <authorList>
            <person name="Gao Z.-H."/>
            <person name="Qiu L.-H."/>
        </authorList>
    </citation>
    <scope>NUCLEOTIDE SEQUENCE [LARGE SCALE GENOMIC DNA]</scope>
    <source>
        <strain evidence="8 9">7MK8-2</strain>
    </source>
</reference>
<comment type="caution">
    <text evidence="8">The sequence shown here is derived from an EMBL/GenBank/DDBJ whole genome shotgun (WGS) entry which is preliminary data.</text>
</comment>
<dbReference type="Gene3D" id="3.20.20.70">
    <property type="entry name" value="Aldolase class I"/>
    <property type="match status" value="1"/>
</dbReference>
<dbReference type="GO" id="GO:0046872">
    <property type="term" value="F:metal ion binding"/>
    <property type="evidence" value="ECO:0007669"/>
    <property type="project" value="UniProtKB-KW"/>
</dbReference>
<dbReference type="AlphaFoldDB" id="A0A494XF85"/>
<keyword evidence="3" id="KW-0058">Aromatic hydrocarbons catabolism</keyword>
<dbReference type="OrthoDB" id="9803573at2"/>
<keyword evidence="9" id="KW-1185">Reference proteome</keyword>
<dbReference type="Pfam" id="PF00682">
    <property type="entry name" value="HMGL-like"/>
    <property type="match status" value="1"/>
</dbReference>
<evidence type="ECO:0000313" key="8">
    <source>
        <dbReference type="EMBL" id="RKP49310.1"/>
    </source>
</evidence>
<dbReference type="GO" id="GO:0009098">
    <property type="term" value="P:L-leucine biosynthetic process"/>
    <property type="evidence" value="ECO:0007669"/>
    <property type="project" value="TreeGrafter"/>
</dbReference>
<keyword evidence="5 8" id="KW-0456">Lyase</keyword>